<dbReference type="GO" id="GO:0007165">
    <property type="term" value="P:signal transduction"/>
    <property type="evidence" value="ECO:0007669"/>
    <property type="project" value="InterPro"/>
</dbReference>
<dbReference type="STRING" id="1121302.SAMN02745163_04336"/>
<dbReference type="NCBIfam" id="TIGR00254">
    <property type="entry name" value="GGDEF"/>
    <property type="match status" value="1"/>
</dbReference>
<proteinExistence type="predicted"/>
<dbReference type="InterPro" id="IPR029787">
    <property type="entry name" value="Nucleotide_cyclase"/>
</dbReference>
<dbReference type="InterPro" id="IPR003607">
    <property type="entry name" value="HD/PDEase_dom"/>
</dbReference>
<dbReference type="Pfam" id="PF13487">
    <property type="entry name" value="HD_5"/>
    <property type="match status" value="1"/>
</dbReference>
<dbReference type="Gene3D" id="6.10.340.10">
    <property type="match status" value="1"/>
</dbReference>
<keyword evidence="6" id="KW-1185">Reference proteome</keyword>
<sequence>MSVKIKIILISFISCILIIVLTSSIFNFIISGYIDKLENNNIEDSFEILNSIINKEENNMGKIAIDWAQWDETYNFLADKNSNFIKNNFNNNTIKELNLNFMIFTDTKGDIVYSENYDLPNEKINLLTKKLNEYIRKLGEFKNNSQIYSGIVLIDKKLLIVTAAPITTSNTKLKNNGILIIAKQVDKELLDYINKVTKAQLSFQEIIDSKQTNTFISVNKNNSYIIASKPLEDIIGDCNILSVLSIKRDTNFEKLYYFKVFIIIFSLTVTVVIAMEVFIKDKLILKRLRRLYEFIDDVAITKDTTARVEISGKDEIYEIGNVTNKMLAELDSLYKEILFLSYSDKLTGLRNRAYIEKCFNELDAENNINYAIIMGDLNGLKFTNDTFGHIEGDRLLYTMANIFKRTCSEDDIVARWGGDEFMILIVNKDSSYVTNLIENIKNECLKVDDFTFNLSIALGSVEKSEVKDSSIEVALGLAEERMYRNKLIETRSASNSTISSLLKTLNENHSETEEHTQRIKKLSLKLGKKLGLSQDKLDELELLSILHDIGKIGIPGNILMKKGKLTEEEWEIMKEHTAIGYRIAKAAPRLAHVADEILCHHERFDGTGYTKGLKGEEIPLLSRIINIVDSFDVMTNNRCYKKATTIENAIEELKRCSGTQFDPALVKVFIDLLIEENFI</sequence>
<keyword evidence="1" id="KW-0472">Membrane</keyword>
<dbReference type="CDD" id="cd00077">
    <property type="entry name" value="HDc"/>
    <property type="match status" value="1"/>
</dbReference>
<dbReference type="Gene3D" id="1.10.3210.10">
    <property type="entry name" value="Hypothetical protein af1432"/>
    <property type="match status" value="1"/>
</dbReference>
<dbReference type="InterPro" id="IPR003660">
    <property type="entry name" value="HAMP_dom"/>
</dbReference>
<evidence type="ECO:0000259" key="4">
    <source>
        <dbReference type="PROSITE" id="PS51832"/>
    </source>
</evidence>
<dbReference type="SMART" id="SM00304">
    <property type="entry name" value="HAMP"/>
    <property type="match status" value="1"/>
</dbReference>
<protein>
    <submittedName>
        <fullName evidence="5">Diguanylate cyclase (GGDEF) domain-containing protein</fullName>
    </submittedName>
</protein>
<dbReference type="InterPro" id="IPR037522">
    <property type="entry name" value="HD_GYP_dom"/>
</dbReference>
<dbReference type="AlphaFoldDB" id="A0A1M6UQZ4"/>
<reference evidence="5 6" key="1">
    <citation type="submission" date="2016-11" db="EMBL/GenBank/DDBJ databases">
        <authorList>
            <person name="Jaros S."/>
            <person name="Januszkiewicz K."/>
            <person name="Wedrychowicz H."/>
        </authorList>
    </citation>
    <scope>NUCLEOTIDE SEQUENCE [LARGE SCALE GENOMIC DNA]</scope>
    <source>
        <strain evidence="5 6">DSM 21758</strain>
    </source>
</reference>
<gene>
    <name evidence="5" type="ORF">SAMN02745163_04336</name>
</gene>
<dbReference type="Pfam" id="PF05228">
    <property type="entry name" value="CHASE4"/>
    <property type="match status" value="1"/>
</dbReference>
<dbReference type="PANTHER" id="PTHR45228:SF1">
    <property type="entry name" value="CYCLIC DI-GMP PHOSPHODIESTERASE TM_0186"/>
    <property type="match status" value="1"/>
</dbReference>
<name>A0A1M6UQZ4_9CLOT</name>
<dbReference type="Gene3D" id="3.30.70.270">
    <property type="match status" value="1"/>
</dbReference>
<feature type="domain" description="HD-GYP" evidence="4">
    <location>
        <begin position="490"/>
        <end position="679"/>
    </location>
</feature>
<feature type="transmembrane region" description="Helical" evidence="1">
    <location>
        <begin position="256"/>
        <end position="279"/>
    </location>
</feature>
<accession>A0A1M6UQZ4</accession>
<dbReference type="Proteomes" id="UP000184310">
    <property type="component" value="Unassembled WGS sequence"/>
</dbReference>
<evidence type="ECO:0000313" key="5">
    <source>
        <dbReference type="EMBL" id="SHK71647.1"/>
    </source>
</evidence>
<keyword evidence="1" id="KW-1133">Transmembrane helix</keyword>
<dbReference type="EMBL" id="FQZB01000024">
    <property type="protein sequence ID" value="SHK71647.1"/>
    <property type="molecule type" value="Genomic_DNA"/>
</dbReference>
<dbReference type="PROSITE" id="PS50885">
    <property type="entry name" value="HAMP"/>
    <property type="match status" value="1"/>
</dbReference>
<dbReference type="CDD" id="cd06225">
    <property type="entry name" value="HAMP"/>
    <property type="match status" value="1"/>
</dbReference>
<dbReference type="PANTHER" id="PTHR45228">
    <property type="entry name" value="CYCLIC DI-GMP PHOSPHODIESTERASE TM_0186-RELATED"/>
    <property type="match status" value="1"/>
</dbReference>
<dbReference type="CDD" id="cd01949">
    <property type="entry name" value="GGDEF"/>
    <property type="match status" value="1"/>
</dbReference>
<dbReference type="RefSeq" id="WP_072993355.1">
    <property type="nucleotide sequence ID" value="NZ_FQZB01000024.1"/>
</dbReference>
<evidence type="ECO:0000313" key="6">
    <source>
        <dbReference type="Proteomes" id="UP000184310"/>
    </source>
</evidence>
<dbReference type="InterPro" id="IPR000160">
    <property type="entry name" value="GGDEF_dom"/>
</dbReference>
<dbReference type="SMART" id="SM00471">
    <property type="entry name" value="HDc"/>
    <property type="match status" value="1"/>
</dbReference>
<dbReference type="SUPFAM" id="SSF55073">
    <property type="entry name" value="Nucleotide cyclase"/>
    <property type="match status" value="1"/>
</dbReference>
<evidence type="ECO:0000259" key="2">
    <source>
        <dbReference type="PROSITE" id="PS50885"/>
    </source>
</evidence>
<dbReference type="Pfam" id="PF00990">
    <property type="entry name" value="GGDEF"/>
    <property type="match status" value="1"/>
</dbReference>
<keyword evidence="1" id="KW-0812">Transmembrane</keyword>
<dbReference type="InterPro" id="IPR043128">
    <property type="entry name" value="Rev_trsase/Diguanyl_cyclase"/>
</dbReference>
<dbReference type="PROSITE" id="PS50887">
    <property type="entry name" value="GGDEF"/>
    <property type="match status" value="1"/>
</dbReference>
<dbReference type="GO" id="GO:0016020">
    <property type="term" value="C:membrane"/>
    <property type="evidence" value="ECO:0007669"/>
    <property type="project" value="InterPro"/>
</dbReference>
<organism evidence="5 6">
    <name type="scientific">Clostridium cavendishii DSM 21758</name>
    <dbReference type="NCBI Taxonomy" id="1121302"/>
    <lineage>
        <taxon>Bacteria</taxon>
        <taxon>Bacillati</taxon>
        <taxon>Bacillota</taxon>
        <taxon>Clostridia</taxon>
        <taxon>Eubacteriales</taxon>
        <taxon>Clostridiaceae</taxon>
        <taxon>Clostridium</taxon>
    </lineage>
</organism>
<dbReference type="PROSITE" id="PS51832">
    <property type="entry name" value="HD_GYP"/>
    <property type="match status" value="1"/>
</dbReference>
<dbReference type="OrthoDB" id="9804747at2"/>
<feature type="domain" description="HAMP" evidence="2">
    <location>
        <begin position="282"/>
        <end position="335"/>
    </location>
</feature>
<feature type="domain" description="GGDEF" evidence="3">
    <location>
        <begin position="368"/>
        <end position="499"/>
    </location>
</feature>
<dbReference type="SMART" id="SM00267">
    <property type="entry name" value="GGDEF"/>
    <property type="match status" value="1"/>
</dbReference>
<dbReference type="SUPFAM" id="SSF109604">
    <property type="entry name" value="HD-domain/PDEase-like"/>
    <property type="match status" value="1"/>
</dbReference>
<evidence type="ECO:0000256" key="1">
    <source>
        <dbReference type="SAM" id="Phobius"/>
    </source>
</evidence>
<feature type="transmembrane region" description="Helical" evidence="1">
    <location>
        <begin position="7"/>
        <end position="30"/>
    </location>
</feature>
<evidence type="ECO:0000259" key="3">
    <source>
        <dbReference type="PROSITE" id="PS50887"/>
    </source>
</evidence>
<dbReference type="InterPro" id="IPR052020">
    <property type="entry name" value="Cyclic_di-GMP/3'3'-cGAMP_PDE"/>
</dbReference>
<dbReference type="InterPro" id="IPR007892">
    <property type="entry name" value="CHASE4"/>
</dbReference>